<evidence type="ECO:0000256" key="6">
    <source>
        <dbReference type="ARBA" id="ARBA00023136"/>
    </source>
</evidence>
<dbReference type="InterPro" id="IPR007210">
    <property type="entry name" value="ABC_Gly_betaine_transp_sub-bd"/>
</dbReference>
<evidence type="ECO:0000256" key="8">
    <source>
        <dbReference type="ARBA" id="ARBA00035652"/>
    </source>
</evidence>
<dbReference type="GO" id="GO:0005275">
    <property type="term" value="F:amine transmembrane transporter activity"/>
    <property type="evidence" value="ECO:0007669"/>
    <property type="project" value="TreeGrafter"/>
</dbReference>
<evidence type="ECO:0000256" key="7">
    <source>
        <dbReference type="ARBA" id="ARBA00035642"/>
    </source>
</evidence>
<evidence type="ECO:0000256" key="2">
    <source>
        <dbReference type="ARBA" id="ARBA00022448"/>
    </source>
</evidence>
<feature type="domain" description="ABC transmembrane type-1" evidence="10">
    <location>
        <begin position="88"/>
        <end position="267"/>
    </location>
</feature>
<dbReference type="FunFam" id="1.10.3720.10:FF:000001">
    <property type="entry name" value="Glycine betaine ABC transporter, permease"/>
    <property type="match status" value="1"/>
</dbReference>
<dbReference type="AlphaFoldDB" id="A0A4R3L2H3"/>
<keyword evidence="6 9" id="KW-0472">Membrane</keyword>
<dbReference type="PROSITE" id="PS50928">
    <property type="entry name" value="ABC_TM1"/>
    <property type="match status" value="1"/>
</dbReference>
<gene>
    <name evidence="11" type="ORF">EDD58_10692</name>
</gene>
<comment type="similarity">
    <text evidence="8">In the N-terminal section; belongs to the binding-protein-dependent transport system permease family.</text>
</comment>
<dbReference type="GO" id="GO:0043190">
    <property type="term" value="C:ATP-binding cassette (ABC) transporter complex"/>
    <property type="evidence" value="ECO:0007669"/>
    <property type="project" value="InterPro"/>
</dbReference>
<dbReference type="InterPro" id="IPR035906">
    <property type="entry name" value="MetI-like_sf"/>
</dbReference>
<evidence type="ECO:0000313" key="12">
    <source>
        <dbReference type="Proteomes" id="UP000294937"/>
    </source>
</evidence>
<proteinExistence type="inferred from homology"/>
<feature type="transmembrane region" description="Helical" evidence="9">
    <location>
        <begin position="135"/>
        <end position="160"/>
    </location>
</feature>
<dbReference type="Gene3D" id="1.10.3720.10">
    <property type="entry name" value="MetI-like"/>
    <property type="match status" value="1"/>
</dbReference>
<dbReference type="Gene3D" id="3.40.190.100">
    <property type="entry name" value="Glycine betaine-binding periplasmic protein, domain 2"/>
    <property type="match status" value="1"/>
</dbReference>
<dbReference type="RefSeq" id="WP_131925560.1">
    <property type="nucleotide sequence ID" value="NZ_SMAG01000006.1"/>
</dbReference>
<keyword evidence="4 9" id="KW-0812">Transmembrane</keyword>
<dbReference type="GO" id="GO:0031460">
    <property type="term" value="P:glycine betaine transport"/>
    <property type="evidence" value="ECO:0007669"/>
    <property type="project" value="TreeGrafter"/>
</dbReference>
<dbReference type="Proteomes" id="UP000294937">
    <property type="component" value="Unassembled WGS sequence"/>
</dbReference>
<evidence type="ECO:0000256" key="3">
    <source>
        <dbReference type="ARBA" id="ARBA00022475"/>
    </source>
</evidence>
<feature type="transmembrane region" description="Helical" evidence="9">
    <location>
        <begin position="92"/>
        <end position="115"/>
    </location>
</feature>
<keyword evidence="12" id="KW-1185">Reference proteome</keyword>
<feature type="transmembrane region" description="Helical" evidence="9">
    <location>
        <begin position="68"/>
        <end position="85"/>
    </location>
</feature>
<evidence type="ECO:0000256" key="4">
    <source>
        <dbReference type="ARBA" id="ARBA00022692"/>
    </source>
</evidence>
<reference evidence="11 12" key="1">
    <citation type="submission" date="2019-03" db="EMBL/GenBank/DDBJ databases">
        <title>Genomic Encyclopedia of Type Strains, Phase IV (KMG-IV): sequencing the most valuable type-strain genomes for metagenomic binning, comparative biology and taxonomic classification.</title>
        <authorList>
            <person name="Goeker M."/>
        </authorList>
    </citation>
    <scope>NUCLEOTIDE SEQUENCE [LARGE SCALE GENOMIC DNA]</scope>
    <source>
        <strain evidence="11 12">DSM 45707</strain>
    </source>
</reference>
<evidence type="ECO:0000259" key="10">
    <source>
        <dbReference type="PROSITE" id="PS50928"/>
    </source>
</evidence>
<name>A0A4R3L2H3_9BACL</name>
<protein>
    <submittedName>
        <fullName evidence="11">Glycine betaine/proline transport system substrate-binding protein</fullName>
    </submittedName>
</protein>
<feature type="transmembrane region" description="Helical" evidence="9">
    <location>
        <begin position="43"/>
        <end position="62"/>
    </location>
</feature>
<feature type="transmembrane region" description="Helical" evidence="9">
    <location>
        <begin position="214"/>
        <end position="238"/>
    </location>
</feature>
<dbReference type="Gene3D" id="3.10.105.10">
    <property type="entry name" value="Dipeptide-binding Protein, Domain 3"/>
    <property type="match status" value="2"/>
</dbReference>
<dbReference type="Pfam" id="PF00528">
    <property type="entry name" value="BPD_transp_1"/>
    <property type="match status" value="1"/>
</dbReference>
<comment type="similarity">
    <text evidence="9">Belongs to the binding-protein-dependent transport system permease family.</text>
</comment>
<dbReference type="PANTHER" id="PTHR47737">
    <property type="entry name" value="GLYCINE BETAINE/PROLINE BETAINE TRANSPORT SYSTEM PERMEASE PROTEIN PROW"/>
    <property type="match status" value="1"/>
</dbReference>
<evidence type="ECO:0000256" key="9">
    <source>
        <dbReference type="RuleBase" id="RU363032"/>
    </source>
</evidence>
<comment type="subcellular location">
    <subcellularLocation>
        <location evidence="9">Cell membrane</location>
        <topology evidence="9">Multi-pass membrane protein</topology>
    </subcellularLocation>
    <subcellularLocation>
        <location evidence="1">Membrane</location>
        <topology evidence="1">Multi-pass membrane protein</topology>
    </subcellularLocation>
</comment>
<dbReference type="GO" id="GO:0015226">
    <property type="term" value="F:carnitine transmembrane transporter activity"/>
    <property type="evidence" value="ECO:0007669"/>
    <property type="project" value="TreeGrafter"/>
</dbReference>
<evidence type="ECO:0000313" key="11">
    <source>
        <dbReference type="EMBL" id="TCS93659.1"/>
    </source>
</evidence>
<dbReference type="PANTHER" id="PTHR47737:SF1">
    <property type="entry name" value="GLYCINE BETAINE_PROLINE BETAINE TRANSPORT SYSTEM PERMEASE PROTEIN PROW"/>
    <property type="match status" value="1"/>
</dbReference>
<dbReference type="CDD" id="cd06261">
    <property type="entry name" value="TM_PBP2"/>
    <property type="match status" value="1"/>
</dbReference>
<dbReference type="SUPFAM" id="SSF53850">
    <property type="entry name" value="Periplasmic binding protein-like II"/>
    <property type="match status" value="1"/>
</dbReference>
<dbReference type="OrthoDB" id="9787902at2"/>
<sequence>MIPKLPLADWIDRLIHWLQINFEALFNIISGMIEPTVDFFERILLVLPPLWTIIIISLFVWWITRIRFAIFSIAGLFLIYNLGYWEHSVQTLALVLTATLISVIIGIPFGLWSGRSDRVEQVIKPLLDFMQTMPAFVYLIPAVFFFSLGTVPGVIASVIFSMPPTIRFSSLGLRQVSKELKEAADAFGSTSMQKLIKVEIPLAKSTIMAGINQTIMLALSMVVTASMIGAEGLGAIVLESITRLQVGKGFESGIAIVIIAILLDRITQSFGKPPTGKKAKTRKWIAPVALLTIASLGVASFMQGTTNKNEVTLTYVNWVSEEASIHVMKNILEQEGFSVKLIRVDPGPMYDAVATGTADALLAAWLPKTHEQYMKRYKNDLDDLGPNLENTKLGLVVPKYVNINSIDDLRQSKDLFNGKIIGVDPGAGITAITKEAIKEYNLNMTLVESSDAGMTAELDKAYRDKKPIVITGWTPHWMFMKYELKYLEDPKETFGKPENIYTLARKGLKEEKPEAYRIIDQFYWTPQDMESVMLDIQNGMTPDDAAKKWIKNHPDQVKKIISP</sequence>
<dbReference type="SUPFAM" id="SSF161098">
    <property type="entry name" value="MetI-like"/>
    <property type="match status" value="1"/>
</dbReference>
<keyword evidence="5 9" id="KW-1133">Transmembrane helix</keyword>
<dbReference type="Pfam" id="PF04069">
    <property type="entry name" value="OpuAC"/>
    <property type="match status" value="1"/>
</dbReference>
<feature type="transmembrane region" description="Helical" evidence="9">
    <location>
        <begin position="244"/>
        <end position="263"/>
    </location>
</feature>
<keyword evidence="3" id="KW-1003">Cell membrane</keyword>
<comment type="caution">
    <text evidence="11">The sequence shown here is derived from an EMBL/GenBank/DDBJ whole genome shotgun (WGS) entry which is preliminary data.</text>
</comment>
<dbReference type="InterPro" id="IPR000515">
    <property type="entry name" value="MetI-like"/>
</dbReference>
<dbReference type="CDD" id="cd13639">
    <property type="entry name" value="PBP2_OpuAC_like"/>
    <property type="match status" value="1"/>
</dbReference>
<dbReference type="EMBL" id="SMAG01000006">
    <property type="protein sequence ID" value="TCS93659.1"/>
    <property type="molecule type" value="Genomic_DNA"/>
</dbReference>
<organism evidence="11 12">
    <name type="scientific">Hazenella coriacea</name>
    <dbReference type="NCBI Taxonomy" id="1179467"/>
    <lineage>
        <taxon>Bacteria</taxon>
        <taxon>Bacillati</taxon>
        <taxon>Bacillota</taxon>
        <taxon>Bacilli</taxon>
        <taxon>Bacillales</taxon>
        <taxon>Thermoactinomycetaceae</taxon>
        <taxon>Hazenella</taxon>
    </lineage>
</organism>
<comment type="similarity">
    <text evidence="7">In the C-terminal section; belongs to the OsmX family.</text>
</comment>
<evidence type="ECO:0000256" key="1">
    <source>
        <dbReference type="ARBA" id="ARBA00004141"/>
    </source>
</evidence>
<keyword evidence="2 9" id="KW-0813">Transport</keyword>
<accession>A0A4R3L2H3</accession>
<feature type="transmembrane region" description="Helical" evidence="9">
    <location>
        <begin position="14"/>
        <end position="31"/>
    </location>
</feature>
<evidence type="ECO:0000256" key="5">
    <source>
        <dbReference type="ARBA" id="ARBA00022989"/>
    </source>
</evidence>
<feature type="transmembrane region" description="Helical" evidence="9">
    <location>
        <begin position="284"/>
        <end position="302"/>
    </location>
</feature>
<dbReference type="GO" id="GO:0015871">
    <property type="term" value="P:choline transport"/>
    <property type="evidence" value="ECO:0007669"/>
    <property type="project" value="TreeGrafter"/>
</dbReference>